<evidence type="ECO:0000256" key="4">
    <source>
        <dbReference type="ARBA" id="ARBA00022516"/>
    </source>
</evidence>
<dbReference type="PIRSF" id="PIRSF017288">
    <property type="entry name" value="PMK_GHMP_euk"/>
    <property type="match status" value="1"/>
</dbReference>
<evidence type="ECO:0000256" key="2">
    <source>
        <dbReference type="ARBA" id="ARBA00006495"/>
    </source>
</evidence>
<accession>A0A433DHL8</accession>
<keyword evidence="10 13" id="KW-0443">Lipid metabolism</keyword>
<keyword evidence="9 13" id="KW-0752">Steroid biosynthesis</keyword>
<dbReference type="EC" id="2.7.4.2" evidence="3 13"/>
<dbReference type="OrthoDB" id="10262935at2759"/>
<keyword evidence="15" id="KW-0687">Ribonucleoprotein</keyword>
<evidence type="ECO:0000256" key="3">
    <source>
        <dbReference type="ARBA" id="ARBA00012958"/>
    </source>
</evidence>
<evidence type="ECO:0000256" key="10">
    <source>
        <dbReference type="ARBA" id="ARBA00023098"/>
    </source>
</evidence>
<dbReference type="GO" id="GO:0010142">
    <property type="term" value="P:farnesyl diphosphate biosynthetic process, mevalonate pathway"/>
    <property type="evidence" value="ECO:0007669"/>
    <property type="project" value="TreeGrafter"/>
</dbReference>
<dbReference type="UniPathway" id="UPA00057">
    <property type="reaction ID" value="UER00099"/>
</dbReference>
<comment type="caution">
    <text evidence="15">The sequence shown here is derived from an EMBL/GenBank/DDBJ whole genome shotgun (WGS) entry which is preliminary data.</text>
</comment>
<keyword evidence="4 13" id="KW-0444">Lipid biosynthesis</keyword>
<comment type="catalytic activity">
    <reaction evidence="12">
        <text>(R)-5-phosphomevalonate + ATP = (R)-5-diphosphomevalonate + ADP</text>
        <dbReference type="Rhea" id="RHEA:16341"/>
        <dbReference type="ChEBI" id="CHEBI:30616"/>
        <dbReference type="ChEBI" id="CHEBI:57557"/>
        <dbReference type="ChEBI" id="CHEBI:58146"/>
        <dbReference type="ChEBI" id="CHEBI:456216"/>
        <dbReference type="EC" id="2.7.4.2"/>
    </reaction>
    <physiologicalReaction direction="left-to-right" evidence="12">
        <dbReference type="Rhea" id="RHEA:16342"/>
    </physiologicalReaction>
</comment>
<dbReference type="SUPFAM" id="SSF54211">
    <property type="entry name" value="Ribosomal protein S5 domain 2-like"/>
    <property type="match status" value="1"/>
</dbReference>
<dbReference type="GO" id="GO:0005524">
    <property type="term" value="F:ATP binding"/>
    <property type="evidence" value="ECO:0007669"/>
    <property type="project" value="UniProtKB-UniRule"/>
</dbReference>
<comment type="similarity">
    <text evidence="2 13">Belongs to the GHMP kinase family. Mevalonate kinase subfamily.</text>
</comment>
<dbReference type="InterPro" id="IPR016005">
    <property type="entry name" value="Erg8"/>
</dbReference>
<evidence type="ECO:0000313" key="16">
    <source>
        <dbReference type="Proteomes" id="UP000268093"/>
    </source>
</evidence>
<dbReference type="GO" id="GO:0004631">
    <property type="term" value="F:phosphomevalonate kinase activity"/>
    <property type="evidence" value="ECO:0007669"/>
    <property type="project" value="UniProtKB-UniRule"/>
</dbReference>
<dbReference type="Proteomes" id="UP000268093">
    <property type="component" value="Unassembled WGS sequence"/>
</dbReference>
<organism evidence="15 16">
    <name type="scientific">Jimgerdemannia flammicorona</name>
    <dbReference type="NCBI Taxonomy" id="994334"/>
    <lineage>
        <taxon>Eukaryota</taxon>
        <taxon>Fungi</taxon>
        <taxon>Fungi incertae sedis</taxon>
        <taxon>Mucoromycota</taxon>
        <taxon>Mucoromycotina</taxon>
        <taxon>Endogonomycetes</taxon>
        <taxon>Endogonales</taxon>
        <taxon>Endogonaceae</taxon>
        <taxon>Jimgerdemannia</taxon>
    </lineage>
</organism>
<evidence type="ECO:0000256" key="12">
    <source>
        <dbReference type="ARBA" id="ARBA00029326"/>
    </source>
</evidence>
<keyword evidence="6" id="KW-0547">Nucleotide-binding</keyword>
<dbReference type="GO" id="GO:0019287">
    <property type="term" value="P:isopentenyl diphosphate biosynthetic process, mevalonate pathway"/>
    <property type="evidence" value="ECO:0007669"/>
    <property type="project" value="UniProtKB-UniRule"/>
</dbReference>
<keyword evidence="15" id="KW-0689">Ribosomal protein</keyword>
<dbReference type="InterPro" id="IPR006204">
    <property type="entry name" value="GHMP_kinase_N_dom"/>
</dbReference>
<evidence type="ECO:0000259" key="14">
    <source>
        <dbReference type="Pfam" id="PF00288"/>
    </source>
</evidence>
<keyword evidence="7 13" id="KW-0418">Kinase</keyword>
<keyword evidence="16" id="KW-1185">Reference proteome</keyword>
<evidence type="ECO:0000256" key="1">
    <source>
        <dbReference type="ARBA" id="ARBA00005017"/>
    </source>
</evidence>
<dbReference type="PANTHER" id="PTHR31814">
    <property type="match status" value="1"/>
</dbReference>
<dbReference type="GO" id="GO:0005777">
    <property type="term" value="C:peroxisome"/>
    <property type="evidence" value="ECO:0007669"/>
    <property type="project" value="TreeGrafter"/>
</dbReference>
<evidence type="ECO:0000256" key="13">
    <source>
        <dbReference type="PIRNR" id="PIRNR017288"/>
    </source>
</evidence>
<name>A0A433DHL8_9FUNG</name>
<comment type="pathway">
    <text evidence="1 13">Isoprenoid biosynthesis; isopentenyl diphosphate biosynthesis via mevalonate pathway; isopentenyl diphosphate from (R)-mevalonate: step 2/3.</text>
</comment>
<evidence type="ECO:0000313" key="15">
    <source>
        <dbReference type="EMBL" id="RUP50338.1"/>
    </source>
</evidence>
<proteinExistence type="inferred from homology"/>
<dbReference type="GO" id="GO:0006696">
    <property type="term" value="P:ergosterol biosynthetic process"/>
    <property type="evidence" value="ECO:0007669"/>
    <property type="project" value="TreeGrafter"/>
</dbReference>
<evidence type="ECO:0000256" key="9">
    <source>
        <dbReference type="ARBA" id="ARBA00022955"/>
    </source>
</evidence>
<evidence type="ECO:0000256" key="7">
    <source>
        <dbReference type="ARBA" id="ARBA00022777"/>
    </source>
</evidence>
<dbReference type="EMBL" id="RBNI01001540">
    <property type="protein sequence ID" value="RUP50338.1"/>
    <property type="molecule type" value="Genomic_DNA"/>
</dbReference>
<evidence type="ECO:0000256" key="5">
    <source>
        <dbReference type="ARBA" id="ARBA00022679"/>
    </source>
</evidence>
<keyword evidence="8" id="KW-0067">ATP-binding</keyword>
<dbReference type="AlphaFoldDB" id="A0A433DHL8"/>
<feature type="domain" description="GHMP kinase N-terminal" evidence="14">
    <location>
        <begin position="219"/>
        <end position="282"/>
    </location>
</feature>
<keyword evidence="11 13" id="KW-0753">Steroid metabolism</keyword>
<protein>
    <recommendedName>
        <fullName evidence="3 13">Phosphomevalonate kinase</fullName>
        <ecNumber evidence="3 13">2.7.4.2</ecNumber>
    </recommendedName>
</protein>
<evidence type="ECO:0000256" key="6">
    <source>
        <dbReference type="ARBA" id="ARBA00022741"/>
    </source>
</evidence>
<dbReference type="Gene3D" id="3.30.230.10">
    <property type="match status" value="1"/>
</dbReference>
<keyword evidence="5 13" id="KW-0808">Transferase</keyword>
<dbReference type="InterPro" id="IPR035102">
    <property type="entry name" value="Phosphomevalonate_kinase"/>
</dbReference>
<dbReference type="InterPro" id="IPR020568">
    <property type="entry name" value="Ribosomal_Su5_D2-typ_SF"/>
</dbReference>
<dbReference type="GO" id="GO:0005840">
    <property type="term" value="C:ribosome"/>
    <property type="evidence" value="ECO:0007669"/>
    <property type="project" value="UniProtKB-KW"/>
</dbReference>
<sequence>MRERFSEEYRHLGTFVIGLSSKKSVRGVGHYSRLRKKQRAFSRRDHVTKPHNLQVPSLVSAPGKVLLAGGYLVLDPAYEGLVISTDARFYTYVRNGGHSPTEGKKKIVVRSLQFHQGMWKYHIEIKHGKVLLEHIPTESTNKFVETCVRFCLSVILEIIGAEKFLEKIATGLDINIAGSNDFYSQNEQLRSRSLPITTASLHKIPTFCHTGSTLGTVHKTGLGSSATLITSLVAALFLHTGAVPALDERDDRTLVHNLAQFVHCFAQGKVGSGFDVSAAVWGSHRYRRFDPKVLDRVMGDNVDPALLLQTVSPKNSAWDNVITPFRLPPRLTLMLADIDAGSHTPTLVSKLLGWRKAKPDEANALWAELGTANTKIEQTLNELDSLYVADSFEYEDALSKCAVLQSSEWLALSTSHPSSAPLRALTAAASTFETIRSLIRRMSVLSDVPVEPVEQTRLLDACLAVPGVVMAGVPGAGGFDAIFCVVLSADAARGVERVWEDWREMSVSPLLAREDSVGARVERVEDVAGLNMVI</sequence>
<dbReference type="NCBIfam" id="TIGR01219">
    <property type="entry name" value="Pmev_kin_ERG8"/>
    <property type="match status" value="1"/>
</dbReference>
<dbReference type="InterPro" id="IPR014721">
    <property type="entry name" value="Ribsml_uS5_D2-typ_fold_subgr"/>
</dbReference>
<dbReference type="PANTHER" id="PTHR31814:SF2">
    <property type="entry name" value="PHOSPHOMEVALONATE KINASE"/>
    <property type="match status" value="1"/>
</dbReference>
<gene>
    <name evidence="15" type="ORF">BC936DRAFT_139598</name>
</gene>
<evidence type="ECO:0000256" key="8">
    <source>
        <dbReference type="ARBA" id="ARBA00022840"/>
    </source>
</evidence>
<evidence type="ECO:0000256" key="11">
    <source>
        <dbReference type="ARBA" id="ARBA00023221"/>
    </source>
</evidence>
<dbReference type="Pfam" id="PF00288">
    <property type="entry name" value="GHMP_kinases_N"/>
    <property type="match status" value="1"/>
</dbReference>
<reference evidence="15 16" key="1">
    <citation type="journal article" date="2018" name="New Phytol.">
        <title>Phylogenomics of Endogonaceae and evolution of mycorrhizas within Mucoromycota.</title>
        <authorList>
            <person name="Chang Y."/>
            <person name="Desiro A."/>
            <person name="Na H."/>
            <person name="Sandor L."/>
            <person name="Lipzen A."/>
            <person name="Clum A."/>
            <person name="Barry K."/>
            <person name="Grigoriev I.V."/>
            <person name="Martin F.M."/>
            <person name="Stajich J.E."/>
            <person name="Smith M.E."/>
            <person name="Bonito G."/>
            <person name="Spatafora J.W."/>
        </authorList>
    </citation>
    <scope>NUCLEOTIDE SEQUENCE [LARGE SCALE GENOMIC DNA]</scope>
    <source>
        <strain evidence="15 16">GMNB39</strain>
    </source>
</reference>